<dbReference type="AlphaFoldDB" id="A0A084VAU3"/>
<dbReference type="EnsemblMetazoa" id="ASIC000956-RA">
    <property type="protein sequence ID" value="ASIC000956-PA"/>
    <property type="gene ID" value="ASIC000956"/>
</dbReference>
<protein>
    <submittedName>
        <fullName evidence="2">AGAP005328-PA-like protein</fullName>
    </submittedName>
</protein>
<proteinExistence type="predicted"/>
<feature type="region of interest" description="Disordered" evidence="1">
    <location>
        <begin position="291"/>
        <end position="314"/>
    </location>
</feature>
<feature type="compositionally biased region" description="Acidic residues" evidence="1">
    <location>
        <begin position="366"/>
        <end position="378"/>
    </location>
</feature>
<feature type="compositionally biased region" description="Polar residues" evidence="1">
    <location>
        <begin position="184"/>
        <end position="200"/>
    </location>
</feature>
<reference evidence="2 4" key="1">
    <citation type="journal article" date="2014" name="BMC Genomics">
        <title>Genome sequence of Anopheles sinensis provides insight into genetics basis of mosquito competence for malaria parasites.</title>
        <authorList>
            <person name="Zhou D."/>
            <person name="Zhang D."/>
            <person name="Ding G."/>
            <person name="Shi L."/>
            <person name="Hou Q."/>
            <person name="Ye Y."/>
            <person name="Xu Y."/>
            <person name="Zhou H."/>
            <person name="Xiong C."/>
            <person name="Li S."/>
            <person name="Yu J."/>
            <person name="Hong S."/>
            <person name="Yu X."/>
            <person name="Zou P."/>
            <person name="Chen C."/>
            <person name="Chang X."/>
            <person name="Wang W."/>
            <person name="Lv Y."/>
            <person name="Sun Y."/>
            <person name="Ma L."/>
            <person name="Shen B."/>
            <person name="Zhu C."/>
        </authorList>
    </citation>
    <scope>NUCLEOTIDE SEQUENCE [LARGE SCALE GENOMIC DNA]</scope>
</reference>
<feature type="compositionally biased region" description="Basic and acidic residues" evidence="1">
    <location>
        <begin position="472"/>
        <end position="486"/>
    </location>
</feature>
<organism evidence="2">
    <name type="scientific">Anopheles sinensis</name>
    <name type="common">Mosquito</name>
    <dbReference type="NCBI Taxonomy" id="74873"/>
    <lineage>
        <taxon>Eukaryota</taxon>
        <taxon>Metazoa</taxon>
        <taxon>Ecdysozoa</taxon>
        <taxon>Arthropoda</taxon>
        <taxon>Hexapoda</taxon>
        <taxon>Insecta</taxon>
        <taxon>Pterygota</taxon>
        <taxon>Neoptera</taxon>
        <taxon>Endopterygota</taxon>
        <taxon>Diptera</taxon>
        <taxon>Nematocera</taxon>
        <taxon>Culicoidea</taxon>
        <taxon>Culicidae</taxon>
        <taxon>Anophelinae</taxon>
        <taxon>Anopheles</taxon>
    </lineage>
</organism>
<dbReference type="EMBL" id="ATLV01004461">
    <property type="status" value="NOT_ANNOTATED_CDS"/>
    <property type="molecule type" value="Genomic_DNA"/>
</dbReference>
<gene>
    <name evidence="2" type="ORF">ZHAS_00000956</name>
</gene>
<dbReference type="OrthoDB" id="7786524at2759"/>
<feature type="region of interest" description="Disordered" evidence="1">
    <location>
        <begin position="1"/>
        <end position="27"/>
    </location>
</feature>
<dbReference type="VEuPathDB" id="VectorBase:ASIS006264"/>
<feature type="region of interest" description="Disordered" evidence="1">
    <location>
        <begin position="214"/>
        <end position="272"/>
    </location>
</feature>
<keyword evidence="4" id="KW-1185">Reference proteome</keyword>
<feature type="region of interest" description="Disordered" evidence="1">
    <location>
        <begin position="180"/>
        <end position="200"/>
    </location>
</feature>
<reference evidence="3" key="2">
    <citation type="submission" date="2020-05" db="UniProtKB">
        <authorList>
            <consortium name="EnsemblMetazoa"/>
        </authorList>
    </citation>
    <scope>IDENTIFICATION</scope>
</reference>
<dbReference type="OMA" id="HEMTTRI"/>
<dbReference type="Proteomes" id="UP000030765">
    <property type="component" value="Unassembled WGS sequence"/>
</dbReference>
<evidence type="ECO:0000256" key="1">
    <source>
        <dbReference type="SAM" id="MobiDB-lite"/>
    </source>
</evidence>
<feature type="compositionally biased region" description="Acidic residues" evidence="1">
    <location>
        <begin position="488"/>
        <end position="497"/>
    </location>
</feature>
<evidence type="ECO:0000313" key="4">
    <source>
        <dbReference type="Proteomes" id="UP000030765"/>
    </source>
</evidence>
<name>A0A084VAU3_ANOSI</name>
<sequence>MGCASSSPLINGGGPGGVVESAKEAATKTATDVLHAGEAAIHDVGEHVKEAVQNVTHELENVLGGGKKTEKSDHINENDQAAMANGHGEGDDPSSNTDYQIIRLKGSKQNSVEETELMENMKNDLMTKAQSIGDDTDRLADDLIKETEELMRDAETGIAHHEMTTRITSAEDGTIEILNLEGNAPNSPNHSNDSLKTTSPEPEIERILAAGAEADRAPDSPKATLHSLAVPASEATRAGKDEGMPEEKPDVEEGSVWTTPQASLDSESMGSSVGEEHFRNEVLRATSIRTPGRNIGRRSPNPTARAPPPSVGRSERMQRFIFKLNSVILSDIEERVGAPEKQGIVRQLERNPEKVVELLSKSSVDRDDETEPDVDVTDDTPTGMKSRATDRTLRRQHSVSLEADTNDGSSPEEENWSDGRSREDASALESGGVQLKDISPAVRLRALMRFKSFDGFTIESSTERKKSRRRMKSLDSIDTDEAKGIDDGGQEIGEESSPDAYLDVPYDPEEEERICEELLAELRALEEADRADCNTEPNTTDSAQDDGIDGEAIISVEQEPESGPKTAWEKLQDYLQRVPKRRKCNYDLFYDSEEGILRTLFKHHKTKLLFHYSSSSSSDTL</sequence>
<evidence type="ECO:0000313" key="2">
    <source>
        <dbReference type="EMBL" id="KFB35087.1"/>
    </source>
</evidence>
<feature type="region of interest" description="Disordered" evidence="1">
    <location>
        <begin position="528"/>
        <end position="565"/>
    </location>
</feature>
<feature type="compositionally biased region" description="Polar residues" evidence="1">
    <location>
        <begin position="256"/>
        <end position="271"/>
    </location>
</feature>
<evidence type="ECO:0000313" key="3">
    <source>
        <dbReference type="EnsemblMetazoa" id="ASIC000956-PA"/>
    </source>
</evidence>
<feature type="region of interest" description="Disordered" evidence="1">
    <location>
        <begin position="360"/>
        <end position="432"/>
    </location>
</feature>
<feature type="compositionally biased region" description="Basic and acidic residues" evidence="1">
    <location>
        <begin position="237"/>
        <end position="248"/>
    </location>
</feature>
<dbReference type="VEuPathDB" id="VectorBase:ASIC000956"/>
<feature type="region of interest" description="Disordered" evidence="1">
    <location>
        <begin position="461"/>
        <end position="502"/>
    </location>
</feature>
<accession>A0A084VAU3</accession>
<dbReference type="EMBL" id="KE524214">
    <property type="protein sequence ID" value="KFB35087.1"/>
    <property type="molecule type" value="Genomic_DNA"/>
</dbReference>